<keyword evidence="1" id="KW-0489">Methyltransferase</keyword>
<dbReference type="Gene3D" id="3.40.50.150">
    <property type="entry name" value="Vaccinia Virus protein VP39"/>
    <property type="match status" value="1"/>
</dbReference>
<organism evidence="1">
    <name type="scientific">Pithovirus LCPAC404</name>
    <dbReference type="NCBI Taxonomy" id="2506597"/>
    <lineage>
        <taxon>Viruses</taxon>
        <taxon>Pithoviruses</taxon>
    </lineage>
</organism>
<dbReference type="GO" id="GO:0032259">
    <property type="term" value="P:methylation"/>
    <property type="evidence" value="ECO:0007669"/>
    <property type="project" value="UniProtKB-KW"/>
</dbReference>
<dbReference type="InterPro" id="IPR029063">
    <property type="entry name" value="SAM-dependent_MTases_sf"/>
</dbReference>
<proteinExistence type="predicted"/>
<gene>
    <name evidence="1" type="ORF">LCPAC404_00870</name>
</gene>
<evidence type="ECO:0000313" key="1">
    <source>
        <dbReference type="EMBL" id="QBK93383.1"/>
    </source>
</evidence>
<dbReference type="Pfam" id="PF13578">
    <property type="entry name" value="Methyltransf_24"/>
    <property type="match status" value="1"/>
</dbReference>
<reference evidence="1" key="1">
    <citation type="journal article" date="2019" name="MBio">
        <title>Virus Genomes from Deep Sea Sediments Expand the Ocean Megavirome and Support Independent Origins of Viral Gigantism.</title>
        <authorList>
            <person name="Backstrom D."/>
            <person name="Yutin N."/>
            <person name="Jorgensen S.L."/>
            <person name="Dharamshi J."/>
            <person name="Homa F."/>
            <person name="Zaremba-Niedwiedzka K."/>
            <person name="Spang A."/>
            <person name="Wolf Y.I."/>
            <person name="Koonin E.V."/>
            <person name="Ettema T.J."/>
        </authorList>
    </citation>
    <scope>NUCLEOTIDE SEQUENCE</scope>
</reference>
<dbReference type="SUPFAM" id="SSF53335">
    <property type="entry name" value="S-adenosyl-L-methionine-dependent methyltransferases"/>
    <property type="match status" value="1"/>
</dbReference>
<dbReference type="GO" id="GO:0008168">
    <property type="term" value="F:methyltransferase activity"/>
    <property type="evidence" value="ECO:0007669"/>
    <property type="project" value="UniProtKB-KW"/>
</dbReference>
<keyword evidence="1" id="KW-0808">Transferase</keyword>
<protein>
    <submittedName>
        <fullName evidence="1">Methyltransferase domain protein</fullName>
    </submittedName>
</protein>
<sequence length="215" mass="25014">MNYQEHIEKSLENALKQKSNITDEILLMQGMSGRYTRHFYNNICAMEDARYLEIGTWKGSSICAAMCNNKMKCVCIDNWTQFGNVKDEFIHNFNKFKGENDATFIEQDCWTINAKELGMFNIYMYDAAHTEESQYKAINHYLDCLDDKFIYLVDDWNHHPTRIGTLKAIEDNDLETCWKKEIYTNCNPGVQGGGRFNGWHNGLAIFILKKNVSVD</sequence>
<accession>A0A481ZBR9</accession>
<name>A0A481ZBR9_9VIRU</name>
<dbReference type="EMBL" id="MK500595">
    <property type="protein sequence ID" value="QBK93383.1"/>
    <property type="molecule type" value="Genomic_DNA"/>
</dbReference>